<proteinExistence type="predicted"/>
<comment type="caution">
    <text evidence="1">The sequence shown here is derived from an EMBL/GenBank/DDBJ whole genome shotgun (WGS) entry which is preliminary data.</text>
</comment>
<protein>
    <submittedName>
        <fullName evidence="1">Uncharacterized protein</fullName>
    </submittedName>
</protein>
<evidence type="ECO:0000313" key="1">
    <source>
        <dbReference type="EMBL" id="MCW3171935.1"/>
    </source>
</evidence>
<organism evidence="1 2">
    <name type="scientific">Shewanella subflava</name>
    <dbReference type="NCBI Taxonomy" id="2986476"/>
    <lineage>
        <taxon>Bacteria</taxon>
        <taxon>Pseudomonadati</taxon>
        <taxon>Pseudomonadota</taxon>
        <taxon>Gammaproteobacteria</taxon>
        <taxon>Alteromonadales</taxon>
        <taxon>Shewanellaceae</taxon>
        <taxon>Shewanella</taxon>
    </lineage>
</organism>
<gene>
    <name evidence="1" type="ORF">OHT75_05550</name>
</gene>
<reference evidence="1" key="1">
    <citation type="submission" date="2022-10" db="EMBL/GenBank/DDBJ databases">
        <title>Shewanella flava sp. nov, isolated from the estuary of the Fenhe River into the Yellow River.</title>
        <authorList>
            <person name="Li Y."/>
        </authorList>
    </citation>
    <scope>NUCLEOTIDE SEQUENCE</scope>
    <source>
        <strain evidence="1">FYR11-62</strain>
    </source>
</reference>
<name>A0ABT3I7J1_9GAMM</name>
<evidence type="ECO:0000313" key="2">
    <source>
        <dbReference type="Proteomes" id="UP001163714"/>
    </source>
</evidence>
<dbReference type="Proteomes" id="UP001163714">
    <property type="component" value="Unassembled WGS sequence"/>
</dbReference>
<accession>A0ABT3I7J1</accession>
<dbReference type="EMBL" id="JAPDMX010000009">
    <property type="protein sequence ID" value="MCW3171935.1"/>
    <property type="molecule type" value="Genomic_DNA"/>
</dbReference>
<keyword evidence="2" id="KW-1185">Reference proteome</keyword>
<dbReference type="RefSeq" id="WP_264725470.1">
    <property type="nucleotide sequence ID" value="NZ_JAPDMX010000009.1"/>
</dbReference>
<sequence>MIDDYNENLNLFRTVIDEKLNATILVDNYAVLSQLMDQHFTYNFQLPNKQHTEDNIGVDIAIICHSAKRYNPKTLWLSHICESVIKDAIK</sequence>